<sequence>MGSPLKSFPTSGPWSTCATDRLQFRRELRHTMTDKVTIVPPKDFLEEFVPEAKECMPAALATLLSAIPRYTDEAKTYGPLMEALNDKTANLCPGFKFVATPTRGDQASGSTRSVDCGMYPAEHAPRAGVNDKGEPTSAAVDWSRIQVSIEVKSKSRKDPFVDTNIDGKSDSAERLEVLGQILDYMKHVFDHQHRTCQYMVVIVEENARLLRIDRSGIFVTKSFNFKTHGAPLLEFFWRFARLRPEERGEDLTAERVTPDSQIVRDIRRRARNAPNDYIWKLFKKSLDDEAFPWWILTVNDECTGTTRRFFVGKPHFKAQGVAGRGTRGYVALELDKGDTPFVHLKDCWRVVHDEIKKEGVILQTLNANNVPHVPTIECHGDMGQTTRSQDLWHKYRPKVSPDAPCPLKKHEHYRLVVKEVGQPLIEFETGFQLLFALFCCLKAHWSAYQLGIIHRDISVGNILLFKHPDGIWRGMLNDWELSKEVDSESPVGRQPDRTGTWQFLSAHALNDSEKLIIIQDELESVFHVLVYMSIRFLPHNCATAGVGRLLYDYFDDFQDTDKGYGCGKTKLVAMRTGQIFFVQGGIDVELSFTWSDDESRIAHPVHRIIRTLLGWFKAYYAVTHPGPAAVTPTTGKMPLPLRSGGFNKLSESDLAWGNPQASALKRPSLAPRSTAAQMARDKKIAENLQSHDAMAELFKEYLDDPDSWPSEDKGADKRPKGGYKPRDEIACATTEYMSSIPQPVKRDAGDVEELEPPSTPKRHKPAEELEEPEAPRTPEHASSPVDDFSE</sequence>
<evidence type="ECO:0000313" key="4">
    <source>
        <dbReference type="Proteomes" id="UP000184267"/>
    </source>
</evidence>
<dbReference type="OrthoDB" id="2745837at2759"/>
<proteinExistence type="predicted"/>
<feature type="domain" description="Fungal-type protein kinase" evidence="2">
    <location>
        <begin position="137"/>
        <end position="532"/>
    </location>
</feature>
<dbReference type="Pfam" id="PF17667">
    <property type="entry name" value="Pkinase_fungal"/>
    <property type="match status" value="1"/>
</dbReference>
<dbReference type="PANTHER" id="PTHR38248">
    <property type="entry name" value="FUNK1 6"/>
    <property type="match status" value="1"/>
</dbReference>
<organism evidence="3 4">
    <name type="scientific">Trametes pubescens</name>
    <name type="common">White-rot fungus</name>
    <dbReference type="NCBI Taxonomy" id="154538"/>
    <lineage>
        <taxon>Eukaryota</taxon>
        <taxon>Fungi</taxon>
        <taxon>Dikarya</taxon>
        <taxon>Basidiomycota</taxon>
        <taxon>Agaricomycotina</taxon>
        <taxon>Agaricomycetes</taxon>
        <taxon>Polyporales</taxon>
        <taxon>Polyporaceae</taxon>
        <taxon>Trametes</taxon>
    </lineage>
</organism>
<dbReference type="SUPFAM" id="SSF56112">
    <property type="entry name" value="Protein kinase-like (PK-like)"/>
    <property type="match status" value="1"/>
</dbReference>
<dbReference type="OMA" id="CPGFKFV"/>
<dbReference type="InterPro" id="IPR011009">
    <property type="entry name" value="Kinase-like_dom_sf"/>
</dbReference>
<feature type="region of interest" description="Disordered" evidence="1">
    <location>
        <begin position="703"/>
        <end position="790"/>
    </location>
</feature>
<dbReference type="InterPro" id="IPR040976">
    <property type="entry name" value="Pkinase_fungal"/>
</dbReference>
<keyword evidence="4" id="KW-1185">Reference proteome</keyword>
<dbReference type="GO" id="GO:0004672">
    <property type="term" value="F:protein kinase activity"/>
    <property type="evidence" value="ECO:0007669"/>
    <property type="project" value="InterPro"/>
</dbReference>
<reference evidence="3 4" key="1">
    <citation type="submission" date="2016-10" db="EMBL/GenBank/DDBJ databases">
        <title>Genome sequence of the basidiomycete white-rot fungus Trametes pubescens.</title>
        <authorList>
            <person name="Makela M.R."/>
            <person name="Granchi Z."/>
            <person name="Peng M."/>
            <person name="De Vries R.P."/>
            <person name="Grigoriev I."/>
            <person name="Riley R."/>
            <person name="Hilden K."/>
        </authorList>
    </citation>
    <scope>NUCLEOTIDE SEQUENCE [LARGE SCALE GENOMIC DNA]</scope>
    <source>
        <strain evidence="3 4">FBCC735</strain>
    </source>
</reference>
<dbReference type="InterPro" id="IPR008266">
    <property type="entry name" value="Tyr_kinase_AS"/>
</dbReference>
<name>A0A1M2V2Z9_TRAPU</name>
<dbReference type="PROSITE" id="PS00109">
    <property type="entry name" value="PROTEIN_KINASE_TYR"/>
    <property type="match status" value="1"/>
</dbReference>
<dbReference type="Proteomes" id="UP000184267">
    <property type="component" value="Unassembled WGS sequence"/>
</dbReference>
<evidence type="ECO:0000256" key="1">
    <source>
        <dbReference type="SAM" id="MobiDB-lite"/>
    </source>
</evidence>
<gene>
    <name evidence="3" type="ORF">TRAPUB_7598</name>
</gene>
<dbReference type="PANTHER" id="PTHR38248:SF2">
    <property type="entry name" value="FUNK1 11"/>
    <property type="match status" value="1"/>
</dbReference>
<evidence type="ECO:0000313" key="3">
    <source>
        <dbReference type="EMBL" id="OJT01954.1"/>
    </source>
</evidence>
<protein>
    <recommendedName>
        <fullName evidence="2">Fungal-type protein kinase domain-containing protein</fullName>
    </recommendedName>
</protein>
<evidence type="ECO:0000259" key="2">
    <source>
        <dbReference type="Pfam" id="PF17667"/>
    </source>
</evidence>
<comment type="caution">
    <text evidence="3">The sequence shown here is derived from an EMBL/GenBank/DDBJ whole genome shotgun (WGS) entry which is preliminary data.</text>
</comment>
<dbReference type="EMBL" id="MNAD01001710">
    <property type="protein sequence ID" value="OJT01954.1"/>
    <property type="molecule type" value="Genomic_DNA"/>
</dbReference>
<dbReference type="Gene3D" id="1.10.510.10">
    <property type="entry name" value="Transferase(Phosphotransferase) domain 1"/>
    <property type="match status" value="1"/>
</dbReference>
<feature type="compositionally biased region" description="Basic and acidic residues" evidence="1">
    <location>
        <begin position="710"/>
        <end position="729"/>
    </location>
</feature>
<accession>A0A1M2V2Z9</accession>
<dbReference type="STRING" id="154538.A0A1M2V2Z9"/>
<dbReference type="AlphaFoldDB" id="A0A1M2V2Z9"/>